<feature type="repeat" description="Filamin" evidence="3">
    <location>
        <begin position="1"/>
        <end position="51"/>
    </location>
</feature>
<feature type="repeat" description="Filamin" evidence="3">
    <location>
        <begin position="65"/>
        <end position="146"/>
    </location>
</feature>
<dbReference type="SMART" id="SM00557">
    <property type="entry name" value="IG_FLMN"/>
    <property type="match status" value="2"/>
</dbReference>
<comment type="similarity">
    <text evidence="1">Belongs to the filamin family.</text>
</comment>
<evidence type="ECO:0000256" key="3">
    <source>
        <dbReference type="PROSITE-ProRule" id="PRU00087"/>
    </source>
</evidence>
<keyword evidence="2" id="KW-0677">Repeat</keyword>
<feature type="repeat" description="Filamin" evidence="3">
    <location>
        <begin position="176"/>
        <end position="246"/>
    </location>
</feature>
<comment type="caution">
    <text evidence="4">The sequence shown here is derived from an EMBL/GenBank/DDBJ whole genome shotgun (WGS) entry which is preliminary data.</text>
</comment>
<reference evidence="4 5" key="1">
    <citation type="submission" date="2024-11" db="EMBL/GenBank/DDBJ databases">
        <title>Adaptive evolution of stress response genes in parasites aligns with host niche diversity.</title>
        <authorList>
            <person name="Hahn C."/>
            <person name="Resl P."/>
        </authorList>
    </citation>
    <scope>NUCLEOTIDE SEQUENCE [LARGE SCALE GENOMIC DNA]</scope>
    <source>
        <strain evidence="4">EGGRZ-B1_66</strain>
        <tissue evidence="4">Body</tissue>
    </source>
</reference>
<dbReference type="InterPro" id="IPR044801">
    <property type="entry name" value="Filamin"/>
</dbReference>
<evidence type="ECO:0000313" key="5">
    <source>
        <dbReference type="Proteomes" id="UP001626550"/>
    </source>
</evidence>
<dbReference type="AlphaFoldDB" id="A0ABD2PJI3"/>
<evidence type="ECO:0000313" key="4">
    <source>
        <dbReference type="EMBL" id="KAL3307384.1"/>
    </source>
</evidence>
<dbReference type="Pfam" id="PF00630">
    <property type="entry name" value="Filamin"/>
    <property type="match status" value="3"/>
</dbReference>
<dbReference type="PROSITE" id="PS50194">
    <property type="entry name" value="FILAMIN_REPEAT"/>
    <property type="match status" value="4"/>
</dbReference>
<dbReference type="InterPro" id="IPR014756">
    <property type="entry name" value="Ig_E-set"/>
</dbReference>
<dbReference type="PANTHER" id="PTHR38537:SF8">
    <property type="entry name" value="FILAMIN-A"/>
    <property type="match status" value="1"/>
</dbReference>
<dbReference type="EMBL" id="JBJKFK010007499">
    <property type="protein sequence ID" value="KAL3307384.1"/>
    <property type="molecule type" value="Genomic_DNA"/>
</dbReference>
<feature type="repeat" description="Filamin" evidence="3">
    <location>
        <begin position="246"/>
        <end position="282"/>
    </location>
</feature>
<organism evidence="4 5">
    <name type="scientific">Cichlidogyrus casuarinus</name>
    <dbReference type="NCBI Taxonomy" id="1844966"/>
    <lineage>
        <taxon>Eukaryota</taxon>
        <taxon>Metazoa</taxon>
        <taxon>Spiralia</taxon>
        <taxon>Lophotrochozoa</taxon>
        <taxon>Platyhelminthes</taxon>
        <taxon>Monogenea</taxon>
        <taxon>Monopisthocotylea</taxon>
        <taxon>Dactylogyridea</taxon>
        <taxon>Ancyrocephalidae</taxon>
        <taxon>Cichlidogyrus</taxon>
    </lineage>
</organism>
<dbReference type="PANTHER" id="PTHR38537">
    <property type="entry name" value="JITTERBUG, ISOFORM N"/>
    <property type="match status" value="1"/>
</dbReference>
<gene>
    <name evidence="4" type="ORF">Ciccas_014102</name>
</gene>
<feature type="non-terminal residue" evidence="4">
    <location>
        <position position="1"/>
    </location>
</feature>
<proteinExistence type="inferred from homology"/>
<dbReference type="InterPro" id="IPR017868">
    <property type="entry name" value="Filamin/ABP280_repeat-like"/>
</dbReference>
<dbReference type="InterPro" id="IPR001298">
    <property type="entry name" value="Filamin/ABP280_rpt"/>
</dbReference>
<evidence type="ECO:0000256" key="2">
    <source>
        <dbReference type="ARBA" id="ARBA00022737"/>
    </source>
</evidence>
<dbReference type="Proteomes" id="UP001626550">
    <property type="component" value="Unassembled WGS sequence"/>
</dbReference>
<dbReference type="Gene3D" id="2.60.40.10">
    <property type="entry name" value="Immunoglobulins"/>
    <property type="match status" value="4"/>
</dbReference>
<dbReference type="SUPFAM" id="SSF81296">
    <property type="entry name" value="E set domains"/>
    <property type="match status" value="4"/>
</dbReference>
<evidence type="ECO:0000256" key="1">
    <source>
        <dbReference type="ARBA" id="ARBA00009238"/>
    </source>
</evidence>
<keyword evidence="5" id="KW-1185">Reference proteome</keyword>
<sequence length="282" mass="30163">DPEGSPLQLQVMDLGDGVYTCQYTPLMVGRHTVRCKFGGREIPESPFLVPVRASGRPDLCRIEDGNEAKIPVGQECVITVNTSQAGVGQLTCRIVTPSGTNADVAIQDNNNGTVSIYYTPQIRGDYTVEIRFGGEVIPGGRFNQKAVSPDEFASRFVTKEHMTALHTSTITTGFHPVDFKLPVGPTFSHVEGVVKAPSGQLMRPTLLDNGDGTVTAQFQPTERGLHELEVTYNGNPVPGSPFRFYVESVGSGSVTAYGPGLNYGRAGEPAEFTVVTRDAGAG</sequence>
<name>A0ABD2PJI3_9PLAT</name>
<dbReference type="InterPro" id="IPR013783">
    <property type="entry name" value="Ig-like_fold"/>
</dbReference>
<accession>A0ABD2PJI3</accession>
<protein>
    <submittedName>
        <fullName evidence="4">Uncharacterized protein</fullName>
    </submittedName>
</protein>